<evidence type="ECO:0000259" key="2">
    <source>
        <dbReference type="PROSITE" id="PS50853"/>
    </source>
</evidence>
<gene>
    <name evidence="3" type="ORF">CALMAC_LOCUS11392</name>
</gene>
<reference evidence="3 4" key="1">
    <citation type="submission" date="2019-01" db="EMBL/GenBank/DDBJ databases">
        <authorList>
            <person name="Sayadi A."/>
        </authorList>
    </citation>
    <scope>NUCLEOTIDE SEQUENCE [LARGE SCALE GENOMIC DNA]</scope>
</reference>
<keyword evidence="1" id="KW-0472">Membrane</keyword>
<dbReference type="SMART" id="SM00060">
    <property type="entry name" value="FN3"/>
    <property type="match status" value="1"/>
</dbReference>
<dbReference type="InterPro" id="IPR013783">
    <property type="entry name" value="Ig-like_fold"/>
</dbReference>
<keyword evidence="4" id="KW-1185">Reference proteome</keyword>
<dbReference type="PANTHER" id="PTHR23278:SF19">
    <property type="entry name" value="OBSCURIN"/>
    <property type="match status" value="1"/>
</dbReference>
<dbReference type="Proteomes" id="UP000410492">
    <property type="component" value="Unassembled WGS sequence"/>
</dbReference>
<dbReference type="Gene3D" id="2.60.40.10">
    <property type="entry name" value="Immunoglobulins"/>
    <property type="match status" value="3"/>
</dbReference>
<dbReference type="OrthoDB" id="10048737at2759"/>
<feature type="transmembrane region" description="Helical" evidence="1">
    <location>
        <begin position="252"/>
        <end position="276"/>
    </location>
</feature>
<sequence>FQGVSRASSGKYCCEATNKEGTSRSPAFHLRVKYEPVCGDSVAISRRVLGAAKDEPLKVECKVNAEPAATAFRWSFNSTPGISRDLTEFSTGQDGVSVLTYVPRLAADYGTVQCWGRNAIGSQVMPCTYHIVPAGKPDPPQNCAVANISHHSVLLSCQKGFDGGLRQKFALMLNSGETPIGNFTSSSSPDFNISNLEASQDYSATIYAMNSKGTSNIAQPIVFRTLPAPGLREQRRSTEPTSESVRSPTGPWLYILLAAGSTFIVAAAIGAIVLAVRKFRVDSPVRHPRVRSPKWKRVH</sequence>
<protein>
    <recommendedName>
        <fullName evidence="2">Fibronectin type-III domain-containing protein</fullName>
    </recommendedName>
</protein>
<accession>A0A653CSL0</accession>
<dbReference type="SUPFAM" id="SSF48726">
    <property type="entry name" value="Immunoglobulin"/>
    <property type="match status" value="1"/>
</dbReference>
<name>A0A653CSL0_CALMS</name>
<organism evidence="3 4">
    <name type="scientific">Callosobruchus maculatus</name>
    <name type="common">Southern cowpea weevil</name>
    <name type="synonym">Pulse bruchid</name>
    <dbReference type="NCBI Taxonomy" id="64391"/>
    <lineage>
        <taxon>Eukaryota</taxon>
        <taxon>Metazoa</taxon>
        <taxon>Ecdysozoa</taxon>
        <taxon>Arthropoda</taxon>
        <taxon>Hexapoda</taxon>
        <taxon>Insecta</taxon>
        <taxon>Pterygota</taxon>
        <taxon>Neoptera</taxon>
        <taxon>Endopterygota</taxon>
        <taxon>Coleoptera</taxon>
        <taxon>Polyphaga</taxon>
        <taxon>Cucujiformia</taxon>
        <taxon>Chrysomeloidea</taxon>
        <taxon>Chrysomelidae</taxon>
        <taxon>Bruchinae</taxon>
        <taxon>Bruchini</taxon>
        <taxon>Callosobruchus</taxon>
    </lineage>
</organism>
<feature type="domain" description="Fibronectin type-III" evidence="2">
    <location>
        <begin position="139"/>
        <end position="228"/>
    </location>
</feature>
<proteinExistence type="predicted"/>
<dbReference type="PANTHER" id="PTHR23278">
    <property type="entry name" value="SIDESTEP PROTEIN"/>
    <property type="match status" value="1"/>
</dbReference>
<dbReference type="AlphaFoldDB" id="A0A653CSL0"/>
<dbReference type="InterPro" id="IPR003961">
    <property type="entry name" value="FN3_dom"/>
</dbReference>
<evidence type="ECO:0000256" key="1">
    <source>
        <dbReference type="SAM" id="Phobius"/>
    </source>
</evidence>
<dbReference type="InterPro" id="IPR036179">
    <property type="entry name" value="Ig-like_dom_sf"/>
</dbReference>
<keyword evidence="1" id="KW-1133">Transmembrane helix</keyword>
<evidence type="ECO:0000313" key="3">
    <source>
        <dbReference type="EMBL" id="VEN50742.1"/>
    </source>
</evidence>
<feature type="non-terminal residue" evidence="3">
    <location>
        <position position="1"/>
    </location>
</feature>
<evidence type="ECO:0000313" key="4">
    <source>
        <dbReference type="Proteomes" id="UP000410492"/>
    </source>
</evidence>
<dbReference type="CDD" id="cd00096">
    <property type="entry name" value="Ig"/>
    <property type="match status" value="1"/>
</dbReference>
<dbReference type="SUPFAM" id="SSF49265">
    <property type="entry name" value="Fibronectin type III"/>
    <property type="match status" value="1"/>
</dbReference>
<keyword evidence="1" id="KW-0812">Transmembrane</keyword>
<dbReference type="CDD" id="cd00063">
    <property type="entry name" value="FN3"/>
    <property type="match status" value="1"/>
</dbReference>
<dbReference type="EMBL" id="CAACVG010008686">
    <property type="protein sequence ID" value="VEN50742.1"/>
    <property type="molecule type" value="Genomic_DNA"/>
</dbReference>
<dbReference type="InterPro" id="IPR036116">
    <property type="entry name" value="FN3_sf"/>
</dbReference>
<dbReference type="PROSITE" id="PS50853">
    <property type="entry name" value="FN3"/>
    <property type="match status" value="1"/>
</dbReference>